<protein>
    <submittedName>
        <fullName evidence="3">Fimbrial protein</fullName>
    </submittedName>
</protein>
<dbReference type="GO" id="GO:0043107">
    <property type="term" value="P:type IV pilus-dependent motility"/>
    <property type="evidence" value="ECO:0007669"/>
    <property type="project" value="TreeGrafter"/>
</dbReference>
<proteinExistence type="predicted"/>
<evidence type="ECO:0000313" key="4">
    <source>
        <dbReference type="Proteomes" id="UP000235861"/>
    </source>
</evidence>
<dbReference type="EMBL" id="PGGC01000003">
    <property type="protein sequence ID" value="PJG60725.1"/>
    <property type="molecule type" value="Genomic_DNA"/>
</dbReference>
<keyword evidence="2" id="KW-0472">Membrane</keyword>
<feature type="transmembrane region" description="Helical" evidence="2">
    <location>
        <begin position="21"/>
        <end position="43"/>
    </location>
</feature>
<keyword evidence="2" id="KW-1133">Transmembrane helix</keyword>
<comment type="caution">
    <text evidence="3">The sequence shown here is derived from an EMBL/GenBank/DDBJ whole genome shotgun (WGS) entry which is preliminary data.</text>
</comment>
<evidence type="ECO:0000256" key="2">
    <source>
        <dbReference type="SAM" id="Phobius"/>
    </source>
</evidence>
<organism evidence="3 4">
    <name type="scientific">Aeromonas cavernicola</name>
    <dbReference type="NCBI Taxonomy" id="1006623"/>
    <lineage>
        <taxon>Bacteria</taxon>
        <taxon>Pseudomonadati</taxon>
        <taxon>Pseudomonadota</taxon>
        <taxon>Gammaproteobacteria</taxon>
        <taxon>Aeromonadales</taxon>
        <taxon>Aeromonadaceae</taxon>
        <taxon>Aeromonas</taxon>
    </lineage>
</organism>
<dbReference type="GO" id="GO:0043683">
    <property type="term" value="P:type IV pilus assembly"/>
    <property type="evidence" value="ECO:0007669"/>
    <property type="project" value="TreeGrafter"/>
</dbReference>
<dbReference type="Proteomes" id="UP000235861">
    <property type="component" value="Unassembled WGS sequence"/>
</dbReference>
<feature type="coiled-coil region" evidence="1">
    <location>
        <begin position="64"/>
        <end position="91"/>
    </location>
</feature>
<gene>
    <name evidence="3" type="ORF">CUC53_00340</name>
</gene>
<dbReference type="PANTHER" id="PTHR40278:SF2">
    <property type="entry name" value="TYPE IV PILUS INNER MEMBRANE COMPONENT PILN"/>
    <property type="match status" value="1"/>
</dbReference>
<accession>A0A2H9U9M7</accession>
<dbReference type="OrthoDB" id="5296173at2"/>
<keyword evidence="2" id="KW-0812">Transmembrane</keyword>
<dbReference type="InterPro" id="IPR007813">
    <property type="entry name" value="PilN"/>
</dbReference>
<keyword evidence="4" id="KW-1185">Reference proteome</keyword>
<evidence type="ECO:0000313" key="3">
    <source>
        <dbReference type="EMBL" id="PJG60725.1"/>
    </source>
</evidence>
<keyword evidence="1" id="KW-0175">Coiled coil</keyword>
<dbReference type="PANTHER" id="PTHR40278">
    <property type="entry name" value="DNA UTILIZATION PROTEIN HOFN"/>
    <property type="match status" value="1"/>
</dbReference>
<evidence type="ECO:0000256" key="1">
    <source>
        <dbReference type="SAM" id="Coils"/>
    </source>
</evidence>
<reference evidence="3 4" key="1">
    <citation type="submission" date="2017-11" db="EMBL/GenBank/DDBJ databases">
        <title>Draft genome sequence of environmental isolate Aeromonas cavernicola sp. nov. MDC 2508.</title>
        <authorList>
            <person name="Colston S.M."/>
            <person name="Navarro A."/>
            <person name="Martinez-Murcia A.J."/>
            <person name="Graf J."/>
        </authorList>
    </citation>
    <scope>NUCLEOTIDE SEQUENCE [LARGE SCALE GENOMIC DNA]</scope>
    <source>
        <strain evidence="3 4">MDC 2508</strain>
    </source>
</reference>
<sequence>MSNINLLPWRDTLACRRKKQFSLLFSVCLCLTTVFVFFADWLVEREISYQRHQNQRLQKEITILDNQLGEIRLLKERRKALLERMHLIERLQLRRNISVRLFNQLPELIPDGVYLNTLSLENEQIDINGKTEAYGRVATMMRSIDNSDWLGKSKISTIFLDSTSPLSLSQFSMMFKVIETSLFPDMAKGDK</sequence>
<dbReference type="InterPro" id="IPR052534">
    <property type="entry name" value="Extracell_DNA_Util/SecSys_Comp"/>
</dbReference>
<name>A0A2H9U9M7_9GAMM</name>
<dbReference type="AlphaFoldDB" id="A0A2H9U9M7"/>
<dbReference type="Pfam" id="PF05137">
    <property type="entry name" value="PilN"/>
    <property type="match status" value="1"/>
</dbReference>
<dbReference type="RefSeq" id="WP_100292319.1">
    <property type="nucleotide sequence ID" value="NZ_PGGC01000003.1"/>
</dbReference>